<accession>A0ABW4EMD6</accession>
<gene>
    <name evidence="1" type="ORF">ACFSJD_02365</name>
</gene>
<proteinExistence type="predicted"/>
<protein>
    <submittedName>
        <fullName evidence="1">Uncharacterized protein</fullName>
    </submittedName>
</protein>
<reference evidence="2" key="1">
    <citation type="journal article" date="2019" name="Int. J. Syst. Evol. Microbiol.">
        <title>The Global Catalogue of Microorganisms (GCM) 10K type strain sequencing project: providing services to taxonomists for standard genome sequencing and annotation.</title>
        <authorList>
            <consortium name="The Broad Institute Genomics Platform"/>
            <consortium name="The Broad Institute Genome Sequencing Center for Infectious Disease"/>
            <person name="Wu L."/>
            <person name="Ma J."/>
        </authorList>
    </citation>
    <scope>NUCLEOTIDE SEQUENCE [LARGE SCALE GENOMIC DNA]</scope>
    <source>
        <strain evidence="2">CCM 7043</strain>
    </source>
</reference>
<dbReference type="EMBL" id="JBHUCO010000002">
    <property type="protein sequence ID" value="MFD1516311.1"/>
    <property type="molecule type" value="Genomic_DNA"/>
</dbReference>
<evidence type="ECO:0000313" key="1">
    <source>
        <dbReference type="EMBL" id="MFD1516311.1"/>
    </source>
</evidence>
<organism evidence="1 2">
    <name type="scientific">Pseudonocardia yunnanensis</name>
    <dbReference type="NCBI Taxonomy" id="58107"/>
    <lineage>
        <taxon>Bacteria</taxon>
        <taxon>Bacillati</taxon>
        <taxon>Actinomycetota</taxon>
        <taxon>Actinomycetes</taxon>
        <taxon>Pseudonocardiales</taxon>
        <taxon>Pseudonocardiaceae</taxon>
        <taxon>Pseudonocardia</taxon>
    </lineage>
</organism>
<keyword evidence="2" id="KW-1185">Reference proteome</keyword>
<sequence length="90" mass="9447">MTVELFGRGQLASLREAIDTASHRGEQLTGVVVIASPQKANSVRRHPTGLVGAEIVADDDHAAWRPMAVGSEPAGTHIRAVLSPAQDLIA</sequence>
<dbReference type="Proteomes" id="UP001597114">
    <property type="component" value="Unassembled WGS sequence"/>
</dbReference>
<dbReference type="RefSeq" id="WP_344723139.1">
    <property type="nucleotide sequence ID" value="NZ_BAAAUS010000017.1"/>
</dbReference>
<name>A0ABW4EMD6_9PSEU</name>
<evidence type="ECO:0000313" key="2">
    <source>
        <dbReference type="Proteomes" id="UP001597114"/>
    </source>
</evidence>
<comment type="caution">
    <text evidence="1">The sequence shown here is derived from an EMBL/GenBank/DDBJ whole genome shotgun (WGS) entry which is preliminary data.</text>
</comment>